<reference evidence="2 3" key="1">
    <citation type="journal article" date="2012" name="Genome Biol.">
        <title>Genome and low-iron response of an oceanic diatom adapted to chronic iron limitation.</title>
        <authorList>
            <person name="Lommer M."/>
            <person name="Specht M."/>
            <person name="Roy A.S."/>
            <person name="Kraemer L."/>
            <person name="Andreson R."/>
            <person name="Gutowska M.A."/>
            <person name="Wolf J."/>
            <person name="Bergner S.V."/>
            <person name="Schilhabel M.B."/>
            <person name="Klostermeier U.C."/>
            <person name="Beiko R.G."/>
            <person name="Rosenstiel P."/>
            <person name="Hippler M."/>
            <person name="Laroche J."/>
        </authorList>
    </citation>
    <scope>NUCLEOTIDE SEQUENCE [LARGE SCALE GENOMIC DNA]</scope>
    <source>
        <strain evidence="2 3">CCMP1005</strain>
    </source>
</reference>
<sequence length="109" mass="11704">MAKIGSQPRRYRRIPSPSTQGGRPDSLDSGGSGHGLRTFRATLHPGEKDRESRLAHQAGTHHEVDSRLTFFLCDLLRHASGVRGDDGVYHAQLSALYTPTGPLGGSVAS</sequence>
<name>K0T3N3_THAOC</name>
<comment type="caution">
    <text evidence="2">The sequence shown here is derived from an EMBL/GenBank/DDBJ whole genome shotgun (WGS) entry which is preliminary data.</text>
</comment>
<dbReference type="EMBL" id="AGNL01016550">
    <property type="protein sequence ID" value="EJK65022.1"/>
    <property type="molecule type" value="Genomic_DNA"/>
</dbReference>
<evidence type="ECO:0000313" key="2">
    <source>
        <dbReference type="EMBL" id="EJK65022.1"/>
    </source>
</evidence>
<evidence type="ECO:0000256" key="1">
    <source>
        <dbReference type="SAM" id="MobiDB-lite"/>
    </source>
</evidence>
<accession>K0T3N3</accession>
<keyword evidence="3" id="KW-1185">Reference proteome</keyword>
<feature type="compositionally biased region" description="Basic and acidic residues" evidence="1">
    <location>
        <begin position="45"/>
        <end position="60"/>
    </location>
</feature>
<dbReference type="AlphaFoldDB" id="K0T3N3"/>
<proteinExistence type="predicted"/>
<evidence type="ECO:0000313" key="3">
    <source>
        <dbReference type="Proteomes" id="UP000266841"/>
    </source>
</evidence>
<feature type="region of interest" description="Disordered" evidence="1">
    <location>
        <begin position="1"/>
        <end position="60"/>
    </location>
</feature>
<dbReference type="Proteomes" id="UP000266841">
    <property type="component" value="Unassembled WGS sequence"/>
</dbReference>
<protein>
    <submittedName>
        <fullName evidence="2">Uncharacterized protein</fullName>
    </submittedName>
</protein>
<feature type="non-terminal residue" evidence="2">
    <location>
        <position position="109"/>
    </location>
</feature>
<organism evidence="2 3">
    <name type="scientific">Thalassiosira oceanica</name>
    <name type="common">Marine diatom</name>
    <dbReference type="NCBI Taxonomy" id="159749"/>
    <lineage>
        <taxon>Eukaryota</taxon>
        <taxon>Sar</taxon>
        <taxon>Stramenopiles</taxon>
        <taxon>Ochrophyta</taxon>
        <taxon>Bacillariophyta</taxon>
        <taxon>Coscinodiscophyceae</taxon>
        <taxon>Thalassiosirophycidae</taxon>
        <taxon>Thalassiosirales</taxon>
        <taxon>Thalassiosiraceae</taxon>
        <taxon>Thalassiosira</taxon>
    </lineage>
</organism>
<gene>
    <name evidence="2" type="ORF">THAOC_14180</name>
</gene>